<protein>
    <submittedName>
        <fullName evidence="2">Uncharacterized protein</fullName>
    </submittedName>
</protein>
<dbReference type="EMBL" id="KL363204">
    <property type="protein sequence ID" value="KFD54886.1"/>
    <property type="molecule type" value="Genomic_DNA"/>
</dbReference>
<reference evidence="2 3" key="1">
    <citation type="journal article" date="2014" name="Nat. Genet.">
        <title>Genome and transcriptome of the porcine whipworm Trichuris suis.</title>
        <authorList>
            <person name="Jex A.R."/>
            <person name="Nejsum P."/>
            <person name="Schwarz E.M."/>
            <person name="Hu L."/>
            <person name="Young N.D."/>
            <person name="Hall R.S."/>
            <person name="Korhonen P.K."/>
            <person name="Liao S."/>
            <person name="Thamsborg S."/>
            <person name="Xia J."/>
            <person name="Xu P."/>
            <person name="Wang S."/>
            <person name="Scheerlinck J.P."/>
            <person name="Hofmann A."/>
            <person name="Sternberg P.W."/>
            <person name="Wang J."/>
            <person name="Gasser R.B."/>
        </authorList>
    </citation>
    <scope>NUCLEOTIDE SEQUENCE [LARGE SCALE GENOMIC DNA]</scope>
    <source>
        <strain evidence="2">DCEP-RM93M</strain>
    </source>
</reference>
<keyword evidence="3" id="KW-1185">Reference proteome</keyword>
<feature type="region of interest" description="Disordered" evidence="1">
    <location>
        <begin position="41"/>
        <end position="101"/>
    </location>
</feature>
<proteinExistence type="predicted"/>
<feature type="compositionally biased region" description="Polar residues" evidence="1">
    <location>
        <begin position="78"/>
        <end position="94"/>
    </location>
</feature>
<evidence type="ECO:0000256" key="1">
    <source>
        <dbReference type="SAM" id="MobiDB-lite"/>
    </source>
</evidence>
<dbReference type="Proteomes" id="UP000030764">
    <property type="component" value="Unassembled WGS sequence"/>
</dbReference>
<sequence length="156" mass="17891">MQCRKRRNKKVNWSLDRLEPLVRNPWVPDLGTGMYDRVTLVPKSGQSMNRGKKNDCKSTHIADPKQEKPDGKKCKNVEVQNKFSPRSHPLNTSKDGVPPPLQPSFWNPDSCLLHHVVTESFASPIDSKRIPFKCPSVLRRDKSLTEQDLNCRMDVE</sequence>
<feature type="compositionally biased region" description="Basic and acidic residues" evidence="1">
    <location>
        <begin position="52"/>
        <end position="76"/>
    </location>
</feature>
<dbReference type="AlphaFoldDB" id="A0A085MCE0"/>
<accession>A0A085MCE0</accession>
<evidence type="ECO:0000313" key="3">
    <source>
        <dbReference type="Proteomes" id="UP000030764"/>
    </source>
</evidence>
<organism evidence="2 3">
    <name type="scientific">Trichuris suis</name>
    <name type="common">pig whipworm</name>
    <dbReference type="NCBI Taxonomy" id="68888"/>
    <lineage>
        <taxon>Eukaryota</taxon>
        <taxon>Metazoa</taxon>
        <taxon>Ecdysozoa</taxon>
        <taxon>Nematoda</taxon>
        <taxon>Enoplea</taxon>
        <taxon>Dorylaimia</taxon>
        <taxon>Trichinellida</taxon>
        <taxon>Trichuridae</taxon>
        <taxon>Trichuris</taxon>
    </lineage>
</organism>
<name>A0A085MCE0_9BILA</name>
<gene>
    <name evidence="2" type="ORF">M513_04320</name>
</gene>
<evidence type="ECO:0000313" key="2">
    <source>
        <dbReference type="EMBL" id="KFD54886.1"/>
    </source>
</evidence>